<comment type="function">
    <text evidence="1">Probable aspartic protease that is responsible for the proteolytic cleavage of the RNA polymerase sigma E factor (SigE/spoIIGB) to yield the active peptide in the mother cell during sporulation. Responds to a signal from the forespore that is triggered by the extracellular signal protein SpoIIR.</text>
</comment>
<dbReference type="RefSeq" id="WP_133627487.1">
    <property type="nucleotide sequence ID" value="NZ_SOAZ01000005.1"/>
</dbReference>
<feature type="transmembrane region" description="Helical" evidence="3">
    <location>
        <begin position="59"/>
        <end position="79"/>
    </location>
</feature>
<dbReference type="GO" id="GO:0005886">
    <property type="term" value="C:plasma membrane"/>
    <property type="evidence" value="ECO:0007669"/>
    <property type="project" value="UniProtKB-SubCell"/>
</dbReference>
<dbReference type="AlphaFoldDB" id="A0A4R7KR59"/>
<feature type="active site" evidence="2">
    <location>
        <position position="178"/>
    </location>
</feature>
<dbReference type="Proteomes" id="UP000295325">
    <property type="component" value="Unassembled WGS sequence"/>
</dbReference>
<dbReference type="GO" id="GO:0006508">
    <property type="term" value="P:proteolysis"/>
    <property type="evidence" value="ECO:0007669"/>
    <property type="project" value="UniProtKB-KW"/>
</dbReference>
<dbReference type="EMBL" id="SOAZ01000005">
    <property type="protein sequence ID" value="TDT61851.1"/>
    <property type="molecule type" value="Genomic_DNA"/>
</dbReference>
<keyword evidence="5" id="KW-1185">Reference proteome</keyword>
<keyword evidence="1 3" id="KW-0472">Membrane</keyword>
<dbReference type="OrthoDB" id="2690199at2"/>
<evidence type="ECO:0000256" key="1">
    <source>
        <dbReference type="PIRNR" id="PIRNR018571"/>
    </source>
</evidence>
<dbReference type="InterPro" id="IPR005081">
    <property type="entry name" value="SpoIIGA"/>
</dbReference>
<keyword evidence="1" id="KW-0064">Aspartyl protease</keyword>
<feature type="transmembrane region" description="Helical" evidence="3">
    <location>
        <begin position="130"/>
        <end position="149"/>
    </location>
</feature>
<feature type="transmembrane region" description="Helical" evidence="3">
    <location>
        <begin position="6"/>
        <end position="23"/>
    </location>
</feature>
<dbReference type="GO" id="GO:0030435">
    <property type="term" value="P:sporulation resulting in formation of a cellular spore"/>
    <property type="evidence" value="ECO:0007669"/>
    <property type="project" value="UniProtKB-KW"/>
</dbReference>
<dbReference type="Pfam" id="PF03419">
    <property type="entry name" value="Peptidase_U4"/>
    <property type="match status" value="1"/>
</dbReference>
<keyword evidence="1" id="KW-1003">Cell membrane</keyword>
<keyword evidence="3" id="KW-1133">Transmembrane helix</keyword>
<organism evidence="4 5">
    <name type="scientific">Fonticella tunisiensis</name>
    <dbReference type="NCBI Taxonomy" id="1096341"/>
    <lineage>
        <taxon>Bacteria</taxon>
        <taxon>Bacillati</taxon>
        <taxon>Bacillota</taxon>
        <taxon>Clostridia</taxon>
        <taxon>Eubacteriales</taxon>
        <taxon>Clostridiaceae</taxon>
        <taxon>Fonticella</taxon>
    </lineage>
</organism>
<feature type="transmembrane region" description="Helical" evidence="3">
    <location>
        <begin position="91"/>
        <end position="110"/>
    </location>
</feature>
<keyword evidence="1" id="KW-0749">Sporulation</keyword>
<comment type="caution">
    <text evidence="4">The sequence shown here is derived from an EMBL/GenBank/DDBJ whole genome shotgun (WGS) entry which is preliminary data.</text>
</comment>
<dbReference type="PIRSF" id="PIRSF018571">
    <property type="entry name" value="SpoIIGA"/>
    <property type="match status" value="1"/>
</dbReference>
<sequence length="296" mass="34049">MRRVVYIDILIFENFFMNYLLLYVINRFCKCKAKWWRMAVAALTGALYVFVIFFPDLHIFYSLIMKLLISMIMNVIAFLPYRIKDFIKILIMFYIEAFIVGGTIFGFFYLGNQQLEVANGTFMIDIPANYIIGGSIAAIILVKIGFDYFENYYSREKNKVELQIILNDRCCNVTALIDTGNSLRDPLTNQPVIVVNMNSVYDIFSDDVKQALFKKQQSSSIYDAILSTTMKSRIRIIPYRALGVDNGMLTGVRVDTVIVRHKSRTRIIQGAIIALYNKPISNQGDYQALAYPEIVK</sequence>
<keyword evidence="3" id="KW-0812">Transmembrane</keyword>
<gene>
    <name evidence="4" type="ORF">EDD71_10529</name>
</gene>
<reference evidence="4 5" key="1">
    <citation type="submission" date="2019-03" db="EMBL/GenBank/DDBJ databases">
        <title>Genomic Encyclopedia of Type Strains, Phase IV (KMG-IV): sequencing the most valuable type-strain genomes for metagenomic binning, comparative biology and taxonomic classification.</title>
        <authorList>
            <person name="Goeker M."/>
        </authorList>
    </citation>
    <scope>NUCLEOTIDE SEQUENCE [LARGE SCALE GENOMIC DNA]</scope>
    <source>
        <strain evidence="4 5">DSM 24455</strain>
    </source>
</reference>
<proteinExistence type="inferred from homology"/>
<name>A0A4R7KR59_9CLOT</name>
<dbReference type="GO" id="GO:0030436">
    <property type="term" value="P:asexual sporulation"/>
    <property type="evidence" value="ECO:0007669"/>
    <property type="project" value="InterPro"/>
</dbReference>
<dbReference type="NCBIfam" id="TIGR02854">
    <property type="entry name" value="spore_II_GA"/>
    <property type="match status" value="1"/>
</dbReference>
<comment type="subcellular location">
    <subcellularLocation>
        <location evidence="1">Cell membrane</location>
    </subcellularLocation>
</comment>
<evidence type="ECO:0000313" key="5">
    <source>
        <dbReference type="Proteomes" id="UP000295325"/>
    </source>
</evidence>
<evidence type="ECO:0000313" key="4">
    <source>
        <dbReference type="EMBL" id="TDT61851.1"/>
    </source>
</evidence>
<dbReference type="GO" id="GO:0004190">
    <property type="term" value="F:aspartic-type endopeptidase activity"/>
    <property type="evidence" value="ECO:0007669"/>
    <property type="project" value="UniProtKB-KW"/>
</dbReference>
<comment type="similarity">
    <text evidence="1">Belongs to the peptidase U4 family.</text>
</comment>
<evidence type="ECO:0000256" key="3">
    <source>
        <dbReference type="SAM" id="Phobius"/>
    </source>
</evidence>
<keyword evidence="1" id="KW-0378">Hydrolase</keyword>
<accession>A0A4R7KR59</accession>
<dbReference type="EC" id="3.4.23.-" evidence="1"/>
<keyword evidence="1" id="KW-0645">Protease</keyword>
<evidence type="ECO:0000256" key="2">
    <source>
        <dbReference type="PIRSR" id="PIRSR018571-1"/>
    </source>
</evidence>
<protein>
    <recommendedName>
        <fullName evidence="1">Sporulation sigma-E factor-processing peptidase</fullName>
        <ecNumber evidence="1">3.4.23.-</ecNumber>
    </recommendedName>
    <alternativeName>
        <fullName evidence="1">Membrane-associated aspartic protease</fullName>
    </alternativeName>
    <alternativeName>
        <fullName evidence="1">Stage II sporulation protein GA</fullName>
    </alternativeName>
</protein>
<feature type="transmembrane region" description="Helical" evidence="3">
    <location>
        <begin position="35"/>
        <end position="53"/>
    </location>
</feature>